<organism evidence="3">
    <name type="scientific">Cladocopium goreaui</name>
    <dbReference type="NCBI Taxonomy" id="2562237"/>
    <lineage>
        <taxon>Eukaryota</taxon>
        <taxon>Sar</taxon>
        <taxon>Alveolata</taxon>
        <taxon>Dinophyceae</taxon>
        <taxon>Suessiales</taxon>
        <taxon>Symbiodiniaceae</taxon>
        <taxon>Cladocopium</taxon>
    </lineage>
</organism>
<dbReference type="PROSITE" id="PS50994">
    <property type="entry name" value="INTEGRASE"/>
    <property type="match status" value="1"/>
</dbReference>
<feature type="domain" description="Integrase catalytic" evidence="2">
    <location>
        <begin position="876"/>
        <end position="1047"/>
    </location>
</feature>
<dbReference type="SUPFAM" id="SSF53098">
    <property type="entry name" value="Ribonuclease H-like"/>
    <property type="match status" value="1"/>
</dbReference>
<reference evidence="3" key="1">
    <citation type="submission" date="2022-10" db="EMBL/GenBank/DDBJ databases">
        <authorList>
            <person name="Chen Y."/>
            <person name="Dougan E. K."/>
            <person name="Chan C."/>
            <person name="Rhodes N."/>
            <person name="Thang M."/>
        </authorList>
    </citation>
    <scope>NUCLEOTIDE SEQUENCE</scope>
</reference>
<dbReference type="InterPro" id="IPR036397">
    <property type="entry name" value="RNaseH_sf"/>
</dbReference>
<dbReference type="EMBL" id="CAMXCT020004379">
    <property type="protein sequence ID" value="CAL1162158.1"/>
    <property type="molecule type" value="Genomic_DNA"/>
</dbReference>
<feature type="region of interest" description="Disordered" evidence="1">
    <location>
        <begin position="1163"/>
        <end position="1204"/>
    </location>
</feature>
<feature type="region of interest" description="Disordered" evidence="1">
    <location>
        <begin position="475"/>
        <end position="526"/>
    </location>
</feature>
<evidence type="ECO:0000313" key="3">
    <source>
        <dbReference type="EMBL" id="CAI4008783.1"/>
    </source>
</evidence>
<evidence type="ECO:0000259" key="2">
    <source>
        <dbReference type="PROSITE" id="PS50994"/>
    </source>
</evidence>
<dbReference type="Gene3D" id="3.30.420.10">
    <property type="entry name" value="Ribonuclease H-like superfamily/Ribonuclease H"/>
    <property type="match status" value="1"/>
</dbReference>
<gene>
    <name evidence="3" type="ORF">C1SCF055_LOCUS34189</name>
</gene>
<proteinExistence type="predicted"/>
<dbReference type="InterPro" id="IPR001584">
    <property type="entry name" value="Integrase_cat-core"/>
</dbReference>
<feature type="compositionally biased region" description="Acidic residues" evidence="1">
    <location>
        <begin position="1171"/>
        <end position="1204"/>
    </location>
</feature>
<feature type="compositionally biased region" description="Basic residues" evidence="1">
    <location>
        <begin position="247"/>
        <end position="260"/>
    </location>
</feature>
<dbReference type="GO" id="GO:0003676">
    <property type="term" value="F:nucleic acid binding"/>
    <property type="evidence" value="ECO:0007669"/>
    <property type="project" value="InterPro"/>
</dbReference>
<dbReference type="EMBL" id="CAMXCT030004379">
    <property type="protein sequence ID" value="CAL4796095.1"/>
    <property type="molecule type" value="Genomic_DNA"/>
</dbReference>
<evidence type="ECO:0000256" key="1">
    <source>
        <dbReference type="SAM" id="MobiDB-lite"/>
    </source>
</evidence>
<dbReference type="GO" id="GO:0015074">
    <property type="term" value="P:DNA integration"/>
    <property type="evidence" value="ECO:0007669"/>
    <property type="project" value="InterPro"/>
</dbReference>
<evidence type="ECO:0000313" key="4">
    <source>
        <dbReference type="EMBL" id="CAL4796095.1"/>
    </source>
</evidence>
<dbReference type="AlphaFoldDB" id="A0A9P1DEX4"/>
<name>A0A9P1DEX4_9DINO</name>
<dbReference type="EMBL" id="CAMXCT010004379">
    <property type="protein sequence ID" value="CAI4008783.1"/>
    <property type="molecule type" value="Genomic_DNA"/>
</dbReference>
<dbReference type="InterPro" id="IPR012337">
    <property type="entry name" value="RNaseH-like_sf"/>
</dbReference>
<reference evidence="4 5" key="2">
    <citation type="submission" date="2024-05" db="EMBL/GenBank/DDBJ databases">
        <authorList>
            <person name="Chen Y."/>
            <person name="Shah S."/>
            <person name="Dougan E. K."/>
            <person name="Thang M."/>
            <person name="Chan C."/>
        </authorList>
    </citation>
    <scope>NUCLEOTIDE SEQUENCE [LARGE SCALE GENOMIC DNA]</scope>
</reference>
<dbReference type="OrthoDB" id="441589at2759"/>
<sequence>MAEAASTGSGSANASKADSHVPVFDNQAKNYREFRRRCEVYKQKMDLAGRGKETIFNLVTLLYGRSWDLVEDLDVQQLSDNGFQKVFDRLDKAFQFDPLTELPSDFEKFFISLSRRTGQTLQDYTQEFTHAERRLRTIHKVDLPEKVKAWYFLRRSGLSKEQRLMVLSSVGHETLDLDNVQKTMNFVIGQDDYEQWVDYDASYFDDNDTAHGDEQARSKMNQMRVNRGFYPVVALIDSSGKGGSNRSKSKGKQKGKGDRKRKIEEQEELVGMVENTATAERYNIDQVPDAAVQDGGAASFLGSYVQIRRYLFYLKDLGYNIENIEVFKCKKGFKYGNSEKEIATLCLLLPIFAGFRRRHVLCYAVGGTCAILIGRPLLERLGLTVDYATRKYKWKGQPWKPVTLGPKDEYLVRLAENYEEEQPEVLVPDDHEEHIDFTNKLTVDYLMNDEPCGESDTIGMAAEDETNDRDVTECALTPSPMPSPDCDDEVAPSGHNTGDTPINVEDNEHSGDMQAEEPNRNEEGSPTEFVYTLHDTSTVKRLRPSMLTKMIHTAEHEKDKMRKELAKAGCIDQGVFSPLRKVWEVYVGRGRVSEDFDRPRDRALFLKRLKKEEPDEILIAPACRLWSSLQELSASRSEEARRELMKKRQKDHDTHLTFTAIVYEAQRRAGRHATTEHPHKSRAWKTKAYNRMKGYDCYVDQCAYGLKLGQWHPAKKPTTFRTTKKSLYNRLWRGCPGCPYHVPIEGSAKGFGLRSAMSEDYPPKLAKKLAELLAEEPTEEDGDPIMPVDEEIDAEGDAVMVEVKEKKDDDVILLNARLRGEVGPAAYNYVKRLHKSLGHPQPAVLKKMLEEVQATQNVLKAAEDFKCAVCYHRKLPATVPPAAQLVAKNFNDRLMADSAWIDTDDGRKCVVTFLDHATRYVSIRILKTERSDKFIKGLERSWINQFGVPHCLRVDEAKGWSSKLIREWCSDRGIALEVAPGEAHNWLAPVERKHQVVRKALEHYMAEKGVNNVKTLEEAYIYLFNPGCDAIDDASKFVEIQRRRFTAQKAWIQADSDAKLRRAMNKIFQETKDDVQIGQKVWFWRKAGSGILQKAKWRGPARVVAKEVNEDGKVLTLWLTHGTSLVRCSPHQVRPMVEEQGCPIAADPDAALKDLQELRARSTTQFRDITDADPELEDMAEEQADDYEPSIAPDDEDAEREMRS</sequence>
<feature type="region of interest" description="Disordered" evidence="1">
    <location>
        <begin position="237"/>
        <end position="264"/>
    </location>
</feature>
<comment type="caution">
    <text evidence="3">The sequence shown here is derived from an EMBL/GenBank/DDBJ whole genome shotgun (WGS) entry which is preliminary data.</text>
</comment>
<evidence type="ECO:0000313" key="5">
    <source>
        <dbReference type="Proteomes" id="UP001152797"/>
    </source>
</evidence>
<dbReference type="Proteomes" id="UP001152797">
    <property type="component" value="Unassembled WGS sequence"/>
</dbReference>
<protein>
    <submittedName>
        <fullName evidence="4">Iron sulfur cluster assembly protein 1, mitochondrial</fullName>
    </submittedName>
</protein>
<feature type="compositionally biased region" description="Basic and acidic residues" evidence="1">
    <location>
        <begin position="506"/>
        <end position="523"/>
    </location>
</feature>
<keyword evidence="5" id="KW-1185">Reference proteome</keyword>
<accession>A0A9P1DEX4</accession>